<accession>A0A426Y503</accession>
<name>A0A426Y503_ENSVE</name>
<organism evidence="1 2">
    <name type="scientific">Ensete ventricosum</name>
    <name type="common">Abyssinian banana</name>
    <name type="synonym">Musa ensete</name>
    <dbReference type="NCBI Taxonomy" id="4639"/>
    <lineage>
        <taxon>Eukaryota</taxon>
        <taxon>Viridiplantae</taxon>
        <taxon>Streptophyta</taxon>
        <taxon>Embryophyta</taxon>
        <taxon>Tracheophyta</taxon>
        <taxon>Spermatophyta</taxon>
        <taxon>Magnoliopsida</taxon>
        <taxon>Liliopsida</taxon>
        <taxon>Zingiberales</taxon>
        <taxon>Musaceae</taxon>
        <taxon>Ensete</taxon>
    </lineage>
</organism>
<dbReference type="Proteomes" id="UP000287651">
    <property type="component" value="Unassembled WGS sequence"/>
</dbReference>
<sequence length="150" mass="16668">MSCLLAMIMPTELTTFIAHAPTSDTTGFFSRSMAGAFPLDLVFKLVSSASLRQARPDQVEKKAAVTREDTSRHGFPYPSYKSETCAGTTDDGHRTPRTRCGYAFGYFRRGTCRTRKSGRAFYITRGRTVPAEANREATWDPPTGSLLRSR</sequence>
<dbReference type="AlphaFoldDB" id="A0A426Y503"/>
<evidence type="ECO:0000313" key="1">
    <source>
        <dbReference type="EMBL" id="RRT46845.1"/>
    </source>
</evidence>
<protein>
    <submittedName>
        <fullName evidence="1">Uncharacterized protein</fullName>
    </submittedName>
</protein>
<evidence type="ECO:0000313" key="2">
    <source>
        <dbReference type="Proteomes" id="UP000287651"/>
    </source>
</evidence>
<comment type="caution">
    <text evidence="1">The sequence shown here is derived from an EMBL/GenBank/DDBJ whole genome shotgun (WGS) entry which is preliminary data.</text>
</comment>
<gene>
    <name evidence="1" type="ORF">B296_00054164</name>
</gene>
<dbReference type="EMBL" id="AMZH03014920">
    <property type="protein sequence ID" value="RRT46845.1"/>
    <property type="molecule type" value="Genomic_DNA"/>
</dbReference>
<reference evidence="1 2" key="1">
    <citation type="journal article" date="2014" name="Agronomy (Basel)">
        <title>A Draft Genome Sequence for Ensete ventricosum, the Drought-Tolerant Tree Against Hunger.</title>
        <authorList>
            <person name="Harrison J."/>
            <person name="Moore K.A."/>
            <person name="Paszkiewicz K."/>
            <person name="Jones T."/>
            <person name="Grant M."/>
            <person name="Ambacheew D."/>
            <person name="Muzemil S."/>
            <person name="Studholme D.J."/>
        </authorList>
    </citation>
    <scope>NUCLEOTIDE SEQUENCE [LARGE SCALE GENOMIC DNA]</scope>
</reference>
<proteinExistence type="predicted"/>